<dbReference type="Proteomes" id="UP000655443">
    <property type="component" value="Unassembled WGS sequence"/>
</dbReference>
<accession>A0A919D3M1</accession>
<proteinExistence type="predicted"/>
<organism evidence="1 2">
    <name type="scientific">Streptomyces alanosinicus</name>
    <dbReference type="NCBI Taxonomy" id="68171"/>
    <lineage>
        <taxon>Bacteria</taxon>
        <taxon>Bacillati</taxon>
        <taxon>Actinomycetota</taxon>
        <taxon>Actinomycetes</taxon>
        <taxon>Kitasatosporales</taxon>
        <taxon>Streptomycetaceae</taxon>
        <taxon>Streptomyces</taxon>
    </lineage>
</organism>
<gene>
    <name evidence="1" type="ORF">GCM10010339_38550</name>
</gene>
<dbReference type="EMBL" id="BMVG01000008">
    <property type="protein sequence ID" value="GHE04937.1"/>
    <property type="molecule type" value="Genomic_DNA"/>
</dbReference>
<dbReference type="RefSeq" id="WP_189953991.1">
    <property type="nucleotide sequence ID" value="NZ_BMVG01000008.1"/>
</dbReference>
<evidence type="ECO:0000313" key="1">
    <source>
        <dbReference type="EMBL" id="GHE04937.1"/>
    </source>
</evidence>
<sequence length="73" mass="8127">MLERRKIRGRRGADVEHGALERLDRQVAYGCLGREESGVVEHGRETAPAEFDRGRRDLFPAGSGIAWSLVIPP</sequence>
<protein>
    <submittedName>
        <fullName evidence="1">Uncharacterized protein</fullName>
    </submittedName>
</protein>
<reference evidence="1" key="2">
    <citation type="submission" date="2020-09" db="EMBL/GenBank/DDBJ databases">
        <authorList>
            <person name="Sun Q."/>
            <person name="Ohkuma M."/>
        </authorList>
    </citation>
    <scope>NUCLEOTIDE SEQUENCE</scope>
    <source>
        <strain evidence="1">JCM 4714</strain>
    </source>
</reference>
<comment type="caution">
    <text evidence="1">The sequence shown here is derived from an EMBL/GenBank/DDBJ whole genome shotgun (WGS) entry which is preliminary data.</text>
</comment>
<keyword evidence="2" id="KW-1185">Reference proteome</keyword>
<dbReference type="AlphaFoldDB" id="A0A919D3M1"/>
<reference evidence="1" key="1">
    <citation type="journal article" date="2014" name="Int. J. Syst. Evol. Microbiol.">
        <title>Complete genome sequence of Corynebacterium casei LMG S-19264T (=DSM 44701T), isolated from a smear-ripened cheese.</title>
        <authorList>
            <consortium name="US DOE Joint Genome Institute (JGI-PGF)"/>
            <person name="Walter F."/>
            <person name="Albersmeier A."/>
            <person name="Kalinowski J."/>
            <person name="Ruckert C."/>
        </authorList>
    </citation>
    <scope>NUCLEOTIDE SEQUENCE</scope>
    <source>
        <strain evidence="1">JCM 4714</strain>
    </source>
</reference>
<name>A0A919D3M1_9ACTN</name>
<evidence type="ECO:0000313" key="2">
    <source>
        <dbReference type="Proteomes" id="UP000655443"/>
    </source>
</evidence>